<organism evidence="5 6">
    <name type="scientific">Paramecium primaurelia</name>
    <dbReference type="NCBI Taxonomy" id="5886"/>
    <lineage>
        <taxon>Eukaryota</taxon>
        <taxon>Sar</taxon>
        <taxon>Alveolata</taxon>
        <taxon>Ciliophora</taxon>
        <taxon>Intramacronucleata</taxon>
        <taxon>Oligohymenophorea</taxon>
        <taxon>Peniculida</taxon>
        <taxon>Parameciidae</taxon>
        <taxon>Paramecium</taxon>
    </lineage>
</organism>
<dbReference type="InterPro" id="IPR000608">
    <property type="entry name" value="UBC"/>
</dbReference>
<dbReference type="OMA" id="ANIRYAM"/>
<comment type="caution">
    <text evidence="5">The sequence shown here is derived from an EMBL/GenBank/DDBJ whole genome shotgun (WGS) entry which is preliminary data.</text>
</comment>
<evidence type="ECO:0000256" key="1">
    <source>
        <dbReference type="ARBA" id="ARBA00005673"/>
    </source>
</evidence>
<feature type="compositionally biased region" description="Basic and acidic residues" evidence="3">
    <location>
        <begin position="333"/>
        <end position="346"/>
    </location>
</feature>
<sequence length="1851" mass="215237">MFYEDYGQDVYIFEEQTIEEIQNNIEFTTLEEYKKLTTFEKIYQQKSLYQHIKSLKNDYLKNICIKELSNSLVENCDEQLVIQVYDDILDTPLNDLPLQLLSKSSYVVSSDIPEVFLQEFPHSVNNKYAWIDKGDQIQYGLEKPCILIYPNVILGMQKTFNKTDLKCQADLVYYNNQLYQNQTVYFEQKGIRIMGQQFSKLEKFYVYQQSNNIDKTKTKLCKKLSKKGLIHSLLIQLAQEKFENKSSVNMLLYECLLFENQDWCQRIISQDWLNNVITLCLEDPKDISIFHQVVYDNLLQIDLNNYTEQQVDQLLLRLHQYYEANSLDLKQKKVEKQPPKKVEEPPKTTQQTTNSNNKQKGSKPKGIGYGDINYSSTYQSQQKKKEVQVLDSDLIYQQAEGYRWKILNEIFKKLKHLNLDYILMIEDSCLIPVIKSIISSLSKSQTISDKFEVIQIVFVLLNKFLTEEAMHLFTCKDYGDISLFEVIQKVNNESVFIQNKDNQELNQKIKQNFTNQDTQLSEVLKELQDFFNKLIIILEQNKYIDVKFEETETQQIQDPAYLYPMIMKPLVLRTSEVIKQAGWKKQLDEAYSHLSSSPPNKKMNRIIKELSDIGENLPLQLTNSIFLRYDKDRMDAMQAMIFGSSGTPYAHGAFLYNFLFCDDYPSRPPKCLLETTGHGKVRFNPNLYNCGKVCLSLLGTWGDNWKPNESTLWQILISIQAMVMSEYVYFNEPGWESSMGTVDGEKNNRGYCNIVKLANIRYAMIEQLQKPPVGFEEVIQKSFYLRKDVIIKEVQQWIDEADLPVNYHCTQNHNISAPFQQQPQKFKSILTAEFEALKKELEKLKVCITHQSDKKILSIMQRQSYTQIQQEKKKQHDKKKEEISEFLKSQLPEIDVSESNVSNRQFDIQNAEVQNLMSRYIGVMGLDSVSKQSQASVIIYGLGALGIETAKNLVLSGLKRLTIIEDKKLNNQGQFFVQNEDSTRLEQSLLHLQGLNPYVQIDYSNDIISSIKSQNYQVVCLCEVDSLKDINIISQICREYKIGMIVSQLVSVYGRIMIDLGDQFIVNDADGEQVQEFIIENIDQEQGIIEIKGKHNLSPNDVIELKEIIQENGKSLNNQQLNVVKVINKSTIFVGDLSQFGKYLRNGRGQTVKQKIILQNKQMSTIIIDPIFDPNFILDEQKFTIINEQMNRYSNQSGDINELFQKTGNQIFPPQAAYLGGIVCQEIIKAITHKYMPIRQCYFHTCEELLDGNHILGKDLQLAIEKCKVLLIGAGAIGCELLKNYAMIGLGINGNIIVTDPDVIEKSNLSRQFLFREKHLRQPKSYTAARACMKMNPQMKIVARLDKISPQTERLYTNVFQYVDIITNALDNVQARLYVDSQCIEHMKPLLESGTLGPKGHVQVILPNLTESYGSKQDPEENNEIPYCTLKMFPEDSNHCLEWARDKFEKLFTTKIQQIRQTFLFKDFTIEGLETTLKFCQNMPKNFNDCIQYALNKFYKYFVYGIMDLLKAYPLDHVVNGKLFWSSPKRPPQIFEFKGEEMQMKFIQSVSQLYATALGIEIPQQIDYEQTLKNIKPKEYKENKEKLQQIQDQVQKDAQAKVQEEGNQDNQQQSQQELINQIIEYFKDYYEMTDSTPKLLKSLDFLPQPIQFEKDEDDNHHVEFIQAALNCRAQNYGLEPLDWLTTKLKAGRIVPAMATTTACIAGLQTIELVKVIKKLMIDENLKLETFKNMFLNLAIPYALQSEPGECQYEQINGKNFSFWSKWDVHFSSQVNNLEKFITYTEQEFGEKVTCIKQKAKLLYSPIMFNSKEEEQNLLQTPIYLLFEIQDFEEYVELDITFQKRIKCRFYY</sequence>
<dbReference type="Proteomes" id="UP000688137">
    <property type="component" value="Unassembled WGS sequence"/>
</dbReference>
<dbReference type="PANTHER" id="PTHR10953:SF4">
    <property type="entry name" value="UBIQUITIN-ACTIVATING ENZYME E1 C-TERMINAL DOMAIN-CONTAINING PROTEIN"/>
    <property type="match status" value="1"/>
</dbReference>
<evidence type="ECO:0000313" key="5">
    <source>
        <dbReference type="EMBL" id="CAD8065201.1"/>
    </source>
</evidence>
<dbReference type="GO" id="GO:0016925">
    <property type="term" value="P:protein sumoylation"/>
    <property type="evidence" value="ECO:0007669"/>
    <property type="project" value="TreeGrafter"/>
</dbReference>
<dbReference type="InterPro" id="IPR019572">
    <property type="entry name" value="UBA_E1_SCCH"/>
</dbReference>
<protein>
    <recommendedName>
        <fullName evidence="4">UBC core domain-containing protein</fullName>
    </recommendedName>
</protein>
<dbReference type="PANTHER" id="PTHR10953">
    <property type="entry name" value="UBIQUITIN-ACTIVATING ENZYME E1"/>
    <property type="match status" value="1"/>
</dbReference>
<dbReference type="FunFam" id="3.10.110.10:FF:000146">
    <property type="entry name" value="Uncharacterized protein"/>
    <property type="match status" value="1"/>
</dbReference>
<dbReference type="Pfam" id="PF00179">
    <property type="entry name" value="UQ_con"/>
    <property type="match status" value="1"/>
</dbReference>
<name>A0A8S1LFF3_PARPR</name>
<dbReference type="Pfam" id="PF10585">
    <property type="entry name" value="UBA_E1_SCCH"/>
    <property type="match status" value="1"/>
</dbReference>
<feature type="domain" description="UBC core" evidence="4">
    <location>
        <begin position="601"/>
        <end position="764"/>
    </location>
</feature>
<dbReference type="GO" id="GO:0005737">
    <property type="term" value="C:cytoplasm"/>
    <property type="evidence" value="ECO:0007669"/>
    <property type="project" value="TreeGrafter"/>
</dbReference>
<evidence type="ECO:0000256" key="2">
    <source>
        <dbReference type="ARBA" id="ARBA00043952"/>
    </source>
</evidence>
<evidence type="ECO:0000259" key="4">
    <source>
        <dbReference type="PROSITE" id="PS50127"/>
    </source>
</evidence>
<proteinExistence type="inferred from homology"/>
<dbReference type="CDD" id="cd23810">
    <property type="entry name" value="UBCc_BIRC6"/>
    <property type="match status" value="1"/>
</dbReference>
<dbReference type="GO" id="GO:0019948">
    <property type="term" value="F:SUMO activating enzyme activity"/>
    <property type="evidence" value="ECO:0007669"/>
    <property type="project" value="TreeGrafter"/>
</dbReference>
<dbReference type="Pfam" id="PF00899">
    <property type="entry name" value="ThiF"/>
    <property type="match status" value="2"/>
</dbReference>
<keyword evidence="6" id="KW-1185">Reference proteome</keyword>
<reference evidence="5" key="1">
    <citation type="submission" date="2021-01" db="EMBL/GenBank/DDBJ databases">
        <authorList>
            <consortium name="Genoscope - CEA"/>
            <person name="William W."/>
        </authorList>
    </citation>
    <scope>NUCLEOTIDE SEQUENCE</scope>
</reference>
<dbReference type="PROSITE" id="PS50127">
    <property type="entry name" value="UBC_2"/>
    <property type="match status" value="1"/>
</dbReference>
<dbReference type="InterPro" id="IPR018965">
    <property type="entry name" value="Ub-activating_enz_E1_C"/>
</dbReference>
<feature type="region of interest" description="Disordered" evidence="3">
    <location>
        <begin position="333"/>
        <end position="367"/>
    </location>
</feature>
<gene>
    <name evidence="5" type="ORF">PPRIM_AZ9-3.1.T0370148</name>
</gene>
<dbReference type="EMBL" id="CAJJDM010000036">
    <property type="protein sequence ID" value="CAD8065201.1"/>
    <property type="molecule type" value="Genomic_DNA"/>
</dbReference>
<comment type="similarity">
    <text evidence="1">Belongs to the ubiquitin-activating E1 family.</text>
</comment>
<feature type="compositionally biased region" description="Low complexity" evidence="3">
    <location>
        <begin position="347"/>
        <end position="359"/>
    </location>
</feature>
<evidence type="ECO:0000256" key="3">
    <source>
        <dbReference type="SAM" id="MobiDB-lite"/>
    </source>
</evidence>
<dbReference type="GO" id="GO:0031510">
    <property type="term" value="C:SUMO activating enzyme complex"/>
    <property type="evidence" value="ECO:0007669"/>
    <property type="project" value="TreeGrafter"/>
</dbReference>
<dbReference type="SMART" id="SM00985">
    <property type="entry name" value="UBA_e1_C"/>
    <property type="match status" value="1"/>
</dbReference>
<dbReference type="InterPro" id="IPR045886">
    <property type="entry name" value="ThiF/MoeB/HesA"/>
</dbReference>
<comment type="pathway">
    <text evidence="2">Protein modification.</text>
</comment>
<dbReference type="SMART" id="SM00212">
    <property type="entry name" value="UBCc"/>
    <property type="match status" value="1"/>
</dbReference>
<accession>A0A8S1LFF3</accession>
<evidence type="ECO:0000313" key="6">
    <source>
        <dbReference type="Proteomes" id="UP000688137"/>
    </source>
</evidence>
<dbReference type="InterPro" id="IPR000594">
    <property type="entry name" value="ThiF_NAD_FAD-bd"/>
</dbReference>